<keyword evidence="2" id="KW-1185">Reference proteome</keyword>
<proteinExistence type="predicted"/>
<dbReference type="RefSeq" id="WP_066881885.1">
    <property type="nucleotide sequence ID" value="NZ_LODL01000013.1"/>
</dbReference>
<evidence type="ECO:0000313" key="2">
    <source>
        <dbReference type="Proteomes" id="UP000070186"/>
    </source>
</evidence>
<reference evidence="1 2" key="1">
    <citation type="submission" date="2015-12" db="EMBL/GenBank/DDBJ databases">
        <title>Nitrous oxide reduction kinetics distinguish bacteria harboring typical versus atypical NosZ.</title>
        <authorList>
            <person name="Yoon S."/>
            <person name="Nissen S."/>
            <person name="Park D."/>
            <person name="Sanford R.A."/>
            <person name="Loeffler F.E."/>
        </authorList>
    </citation>
    <scope>NUCLEOTIDE SEQUENCE [LARGE SCALE GENOMIC DNA]</scope>
    <source>
        <strain evidence="1 2">ATCC BAA-841</strain>
    </source>
</reference>
<name>A0A133XK97_9RHOO</name>
<dbReference type="GO" id="GO:0009399">
    <property type="term" value="P:nitrogen fixation"/>
    <property type="evidence" value="ECO:0007669"/>
    <property type="project" value="InterPro"/>
</dbReference>
<accession>A0A133XK97</accession>
<dbReference type="GO" id="GO:0030151">
    <property type="term" value="F:molybdenum ion binding"/>
    <property type="evidence" value="ECO:0007669"/>
    <property type="project" value="InterPro"/>
</dbReference>
<dbReference type="InterPro" id="IPR006975">
    <property type="entry name" value="NifQ"/>
</dbReference>
<dbReference type="Proteomes" id="UP000070186">
    <property type="component" value="Unassembled WGS sequence"/>
</dbReference>
<sequence>MNGPDRLPRRALLLAELLATPAVGLAAGDPNRSLLASIVAGQAAGDGCLPGHLGLGEAACSHLHHAYFPACDIQPEQREIEAIPEWEDLRKLLLDHRARQAPSELLVANILATACAGRDHLWQDLGFASREELTRLMWLNFPELARANTGDMKWKKFLYRQFCSREGIYVCPAPSCGVCQDYAKCFGPEN</sequence>
<evidence type="ECO:0008006" key="3">
    <source>
        <dbReference type="Google" id="ProtNLM"/>
    </source>
</evidence>
<dbReference type="AlphaFoldDB" id="A0A133XK97"/>
<dbReference type="STRING" id="281362.AT959_06560"/>
<comment type="caution">
    <text evidence="1">The sequence shown here is derived from an EMBL/GenBank/DDBJ whole genome shotgun (WGS) entry which is preliminary data.</text>
</comment>
<evidence type="ECO:0000313" key="1">
    <source>
        <dbReference type="EMBL" id="KXB31336.1"/>
    </source>
</evidence>
<dbReference type="Pfam" id="PF04891">
    <property type="entry name" value="NifQ"/>
    <property type="match status" value="1"/>
</dbReference>
<dbReference type="EMBL" id="LODL01000013">
    <property type="protein sequence ID" value="KXB31336.1"/>
    <property type="molecule type" value="Genomic_DNA"/>
</dbReference>
<protein>
    <recommendedName>
        <fullName evidence="3">Hydrogenase</fullName>
    </recommendedName>
</protein>
<organism evidence="1 2">
    <name type="scientific">Dechloromonas denitrificans</name>
    <dbReference type="NCBI Taxonomy" id="281362"/>
    <lineage>
        <taxon>Bacteria</taxon>
        <taxon>Pseudomonadati</taxon>
        <taxon>Pseudomonadota</taxon>
        <taxon>Betaproteobacteria</taxon>
        <taxon>Rhodocyclales</taxon>
        <taxon>Azonexaceae</taxon>
        <taxon>Dechloromonas</taxon>
    </lineage>
</organism>
<gene>
    <name evidence="1" type="ORF">AT959_06560</name>
</gene>